<dbReference type="EMBL" id="JAOPLV010000001">
    <property type="protein sequence ID" value="MDM5138465.1"/>
    <property type="molecule type" value="Genomic_DNA"/>
</dbReference>
<dbReference type="InterPro" id="IPR016024">
    <property type="entry name" value="ARM-type_fold"/>
</dbReference>
<protein>
    <recommendedName>
        <fullName evidence="3">HEAT repeat domain-containing protein</fullName>
    </recommendedName>
</protein>
<evidence type="ECO:0000313" key="1">
    <source>
        <dbReference type="EMBL" id="MDM5138465.1"/>
    </source>
</evidence>
<reference evidence="1" key="1">
    <citation type="submission" date="2023-08" db="EMBL/GenBank/DDBJ databases">
        <title>WGS of Aeromonas isolates.</title>
        <authorList>
            <person name="Lee H."/>
        </authorList>
    </citation>
    <scope>NUCLEOTIDE SEQUENCE</scope>
    <source>
        <strain evidence="1">SL22</strain>
    </source>
</reference>
<organism evidence="1 2">
    <name type="scientific">Aeromonas bestiarum</name>
    <dbReference type="NCBI Taxonomy" id="105751"/>
    <lineage>
        <taxon>Bacteria</taxon>
        <taxon>Pseudomonadati</taxon>
        <taxon>Pseudomonadota</taxon>
        <taxon>Gammaproteobacteria</taxon>
        <taxon>Aeromonadales</taxon>
        <taxon>Aeromonadaceae</taxon>
        <taxon>Aeromonas</taxon>
    </lineage>
</organism>
<accession>A0AAW7HXG0</accession>
<dbReference type="AlphaFoldDB" id="A0AAW7HXG0"/>
<gene>
    <name evidence="1" type="ORF">OB959_01445</name>
</gene>
<evidence type="ECO:0008006" key="3">
    <source>
        <dbReference type="Google" id="ProtNLM"/>
    </source>
</evidence>
<comment type="caution">
    <text evidence="1">The sequence shown here is derived from an EMBL/GenBank/DDBJ whole genome shotgun (WGS) entry which is preliminary data.</text>
</comment>
<dbReference type="RefSeq" id="WP_290021052.1">
    <property type="nucleotide sequence ID" value="NZ_JAOPLV010000001.1"/>
</dbReference>
<dbReference type="Proteomes" id="UP001168216">
    <property type="component" value="Unassembled WGS sequence"/>
</dbReference>
<name>A0AAW7HXG0_9GAMM</name>
<dbReference type="SUPFAM" id="SSF48371">
    <property type="entry name" value="ARM repeat"/>
    <property type="match status" value="1"/>
</dbReference>
<evidence type="ECO:0000313" key="2">
    <source>
        <dbReference type="Proteomes" id="UP001168216"/>
    </source>
</evidence>
<proteinExistence type="predicted"/>
<sequence>MNNEEKLVSNLLAGVNDGRTDVKAAALIAIGDSGMIDEDRFINALENGADSGNSIVKSAAYTGMGRMLKNANRQ</sequence>